<proteinExistence type="predicted"/>
<name>A0ABM4VQ62_COFAR</name>
<reference evidence="3" key="1">
    <citation type="submission" date="2025-08" db="UniProtKB">
        <authorList>
            <consortium name="RefSeq"/>
        </authorList>
    </citation>
    <scope>IDENTIFICATION</scope>
    <source>
        <tissue evidence="3">Leaves</tissue>
    </source>
</reference>
<keyword evidence="2" id="KW-1185">Reference proteome</keyword>
<sequence>MAESTRFKTLEEQIRKQEIKLQEVMEGLQTSQLQQQQMRNEFHTKLEESNKRMEGLIAEMKQEFSIFMRAMMSKEKAVLEEVRQRIEQAPLLPTLPLNQRLQIGSENKKTARKEAGAFQVGRNRVELWLCLPLSIRWAE</sequence>
<feature type="coiled-coil region" evidence="1">
    <location>
        <begin position="7"/>
        <end position="63"/>
    </location>
</feature>
<evidence type="ECO:0000313" key="2">
    <source>
        <dbReference type="Proteomes" id="UP001652660"/>
    </source>
</evidence>
<evidence type="ECO:0000313" key="3">
    <source>
        <dbReference type="RefSeq" id="XP_071921673.1"/>
    </source>
</evidence>
<evidence type="ECO:0000256" key="1">
    <source>
        <dbReference type="SAM" id="Coils"/>
    </source>
</evidence>
<accession>A0ABM4VQ62</accession>
<dbReference type="GeneID" id="140014552"/>
<gene>
    <name evidence="3" type="primary">LOC140014552</name>
</gene>
<keyword evidence="1" id="KW-0175">Coiled coil</keyword>
<protein>
    <recommendedName>
        <fullName evidence="4">Coiled-coil domain-containing protein 153</fullName>
    </recommendedName>
</protein>
<organism evidence="2 3">
    <name type="scientific">Coffea arabica</name>
    <name type="common">Arabian coffee</name>
    <dbReference type="NCBI Taxonomy" id="13443"/>
    <lineage>
        <taxon>Eukaryota</taxon>
        <taxon>Viridiplantae</taxon>
        <taxon>Streptophyta</taxon>
        <taxon>Embryophyta</taxon>
        <taxon>Tracheophyta</taxon>
        <taxon>Spermatophyta</taxon>
        <taxon>Magnoliopsida</taxon>
        <taxon>eudicotyledons</taxon>
        <taxon>Gunneridae</taxon>
        <taxon>Pentapetalae</taxon>
        <taxon>asterids</taxon>
        <taxon>lamiids</taxon>
        <taxon>Gentianales</taxon>
        <taxon>Rubiaceae</taxon>
        <taxon>Ixoroideae</taxon>
        <taxon>Gardenieae complex</taxon>
        <taxon>Bertiereae - Coffeeae clade</taxon>
        <taxon>Coffeeae</taxon>
        <taxon>Coffea</taxon>
    </lineage>
</organism>
<evidence type="ECO:0008006" key="4">
    <source>
        <dbReference type="Google" id="ProtNLM"/>
    </source>
</evidence>
<dbReference type="RefSeq" id="XP_071921673.1">
    <property type="nucleotide sequence ID" value="XM_072065572.1"/>
</dbReference>
<dbReference type="Proteomes" id="UP001652660">
    <property type="component" value="Chromosome 9e"/>
</dbReference>